<accession>A0A1V9ZWL5</accession>
<comment type="caution">
    <text evidence="3">The sequence shown here is derived from an EMBL/GenBank/DDBJ whole genome shotgun (WGS) entry which is preliminary data.</text>
</comment>
<name>A0A1V9ZWL5_9STRA</name>
<organism evidence="3 4">
    <name type="scientific">Thraustotheca clavata</name>
    <dbReference type="NCBI Taxonomy" id="74557"/>
    <lineage>
        <taxon>Eukaryota</taxon>
        <taxon>Sar</taxon>
        <taxon>Stramenopiles</taxon>
        <taxon>Oomycota</taxon>
        <taxon>Saprolegniomycetes</taxon>
        <taxon>Saprolegniales</taxon>
        <taxon>Achlyaceae</taxon>
        <taxon>Thraustotheca</taxon>
    </lineage>
</organism>
<evidence type="ECO:0000256" key="1">
    <source>
        <dbReference type="PROSITE-ProRule" id="PRU00042"/>
    </source>
</evidence>
<dbReference type="InterPro" id="IPR012337">
    <property type="entry name" value="RNaseH-like_sf"/>
</dbReference>
<keyword evidence="1" id="KW-0863">Zinc-finger</keyword>
<sequence length="453" mass="51840">MEFKELVETLVSKEKFAAALINAPPANIANIDKVVTFVKNRATLQKCRQRFLQAIIVGLDTETKPEYKKKANSNRVALLQIAIRDSNGVEEVFILDLLTLKVEDYDVMLSKLFGSTSIIKMGQGLLEDLKQLHEAYPKAKCFLKMNSVVEANDMLQVIVGDKPLLSLQKIVYFCMKKKLVKTQQKSNWERRPLAPGQLHYAALDALVLIWIHDYLIQLIKQPFHMDAIWKSWDLNKEIELPCKLCGRCFQSDHALYTHTLACSQSAEKNVTCELCPRRFKSDDAMKQHLVHCMNKGGEPLASVKKTTEQVKVVEKPPCYCGRTIADEKWNAGHPIHYMCESYKMYATLSPLTKLYVWTCVACSKVFESPEKLLYHHGLCQISSSTKSHVHFDSSPKQDKKRKFSFDDDTPTRLRYKRTASADFTESAEEESLWNEVGKWSYDIDDVDTDTSSY</sequence>
<dbReference type="Pfam" id="PF01612">
    <property type="entry name" value="DNA_pol_A_exo1"/>
    <property type="match status" value="1"/>
</dbReference>
<keyword evidence="4" id="KW-1185">Reference proteome</keyword>
<dbReference type="InterPro" id="IPR052408">
    <property type="entry name" value="Exonuclease_MUT-7-like"/>
</dbReference>
<reference evidence="3 4" key="1">
    <citation type="journal article" date="2014" name="Genome Biol. Evol.">
        <title>The secreted proteins of Achlya hypogyna and Thraustotheca clavata identify the ancestral oomycete secretome and reveal gene acquisitions by horizontal gene transfer.</title>
        <authorList>
            <person name="Misner I."/>
            <person name="Blouin N."/>
            <person name="Leonard G."/>
            <person name="Richards T.A."/>
            <person name="Lane C.E."/>
        </authorList>
    </citation>
    <scope>NUCLEOTIDE SEQUENCE [LARGE SCALE GENOMIC DNA]</scope>
    <source>
        <strain evidence="3 4">ATCC 34112</strain>
    </source>
</reference>
<keyword evidence="1" id="KW-0479">Metal-binding</keyword>
<dbReference type="Gene3D" id="3.30.160.60">
    <property type="entry name" value="Classic Zinc Finger"/>
    <property type="match status" value="1"/>
</dbReference>
<keyword evidence="1" id="KW-0862">Zinc</keyword>
<dbReference type="PANTHER" id="PTHR47765">
    <property type="entry name" value="3'-5' EXONUCLEASE DOMAIN-CONTAINING PROTEIN"/>
    <property type="match status" value="1"/>
</dbReference>
<dbReference type="InterPro" id="IPR002562">
    <property type="entry name" value="3'-5'_exonuclease_dom"/>
</dbReference>
<dbReference type="InterPro" id="IPR036397">
    <property type="entry name" value="RNaseH_sf"/>
</dbReference>
<dbReference type="Pfam" id="PF12874">
    <property type="entry name" value="zf-met"/>
    <property type="match status" value="1"/>
</dbReference>
<dbReference type="PANTHER" id="PTHR47765:SF2">
    <property type="entry name" value="EXONUCLEASE MUT-7 HOMOLOG"/>
    <property type="match status" value="1"/>
</dbReference>
<dbReference type="InterPro" id="IPR013087">
    <property type="entry name" value="Znf_C2H2_type"/>
</dbReference>
<dbReference type="GO" id="GO:0003676">
    <property type="term" value="F:nucleic acid binding"/>
    <property type="evidence" value="ECO:0007669"/>
    <property type="project" value="InterPro"/>
</dbReference>
<feature type="domain" description="C2H2-type" evidence="2">
    <location>
        <begin position="240"/>
        <end position="269"/>
    </location>
</feature>
<dbReference type="SUPFAM" id="SSF53098">
    <property type="entry name" value="Ribonuclease H-like"/>
    <property type="match status" value="1"/>
</dbReference>
<evidence type="ECO:0000313" key="3">
    <source>
        <dbReference type="EMBL" id="OQS02180.1"/>
    </source>
</evidence>
<gene>
    <name evidence="3" type="ORF">THRCLA_05426</name>
</gene>
<dbReference type="EMBL" id="JNBS01001207">
    <property type="protein sequence ID" value="OQS02180.1"/>
    <property type="molecule type" value="Genomic_DNA"/>
</dbReference>
<dbReference type="Proteomes" id="UP000243217">
    <property type="component" value="Unassembled WGS sequence"/>
</dbReference>
<protein>
    <recommendedName>
        <fullName evidence="2">C2H2-type domain-containing protein</fullName>
    </recommendedName>
</protein>
<dbReference type="GO" id="GO:0006139">
    <property type="term" value="P:nucleobase-containing compound metabolic process"/>
    <property type="evidence" value="ECO:0007669"/>
    <property type="project" value="InterPro"/>
</dbReference>
<feature type="domain" description="C2H2-type" evidence="2">
    <location>
        <begin position="270"/>
        <end position="299"/>
    </location>
</feature>
<dbReference type="OrthoDB" id="47557at2759"/>
<dbReference type="AlphaFoldDB" id="A0A1V9ZWL5"/>
<evidence type="ECO:0000259" key="2">
    <source>
        <dbReference type="PROSITE" id="PS50157"/>
    </source>
</evidence>
<dbReference type="PROSITE" id="PS50157">
    <property type="entry name" value="ZINC_FINGER_C2H2_2"/>
    <property type="match status" value="2"/>
</dbReference>
<evidence type="ECO:0000313" key="4">
    <source>
        <dbReference type="Proteomes" id="UP000243217"/>
    </source>
</evidence>
<dbReference type="GO" id="GO:0008270">
    <property type="term" value="F:zinc ion binding"/>
    <property type="evidence" value="ECO:0007669"/>
    <property type="project" value="UniProtKB-KW"/>
</dbReference>
<dbReference type="GO" id="GO:0008408">
    <property type="term" value="F:3'-5' exonuclease activity"/>
    <property type="evidence" value="ECO:0007669"/>
    <property type="project" value="InterPro"/>
</dbReference>
<dbReference type="STRING" id="74557.A0A1V9ZWL5"/>
<dbReference type="Gene3D" id="3.30.420.10">
    <property type="entry name" value="Ribonuclease H-like superfamily/Ribonuclease H"/>
    <property type="match status" value="1"/>
</dbReference>
<dbReference type="SMART" id="SM00474">
    <property type="entry name" value="35EXOc"/>
    <property type="match status" value="1"/>
</dbReference>
<proteinExistence type="predicted"/>